<dbReference type="EMBL" id="JAUEDM010000006">
    <property type="protein sequence ID" value="KAK3315238.1"/>
    <property type="molecule type" value="Genomic_DNA"/>
</dbReference>
<gene>
    <name evidence="2" type="ORF">B0H66DRAFT_606131</name>
</gene>
<organism evidence="2 3">
    <name type="scientific">Apodospora peruviana</name>
    <dbReference type="NCBI Taxonomy" id="516989"/>
    <lineage>
        <taxon>Eukaryota</taxon>
        <taxon>Fungi</taxon>
        <taxon>Dikarya</taxon>
        <taxon>Ascomycota</taxon>
        <taxon>Pezizomycotina</taxon>
        <taxon>Sordariomycetes</taxon>
        <taxon>Sordariomycetidae</taxon>
        <taxon>Sordariales</taxon>
        <taxon>Lasiosphaeriaceae</taxon>
        <taxon>Apodospora</taxon>
    </lineage>
</organism>
<sequence>MGQICESIMAEEEEDDLAVAFEILDLARMLFNKKLEAIAESKEPKDQESVQSDLPAIRHINERLS</sequence>
<evidence type="ECO:0000313" key="3">
    <source>
        <dbReference type="Proteomes" id="UP001283341"/>
    </source>
</evidence>
<comment type="caution">
    <text evidence="2">The sequence shown here is derived from an EMBL/GenBank/DDBJ whole genome shotgun (WGS) entry which is preliminary data.</text>
</comment>
<reference evidence="2" key="2">
    <citation type="submission" date="2023-06" db="EMBL/GenBank/DDBJ databases">
        <authorList>
            <consortium name="Lawrence Berkeley National Laboratory"/>
            <person name="Haridas S."/>
            <person name="Hensen N."/>
            <person name="Bonometti L."/>
            <person name="Westerberg I."/>
            <person name="Brannstrom I.O."/>
            <person name="Guillou S."/>
            <person name="Cros-Aarteil S."/>
            <person name="Calhoun S."/>
            <person name="Kuo A."/>
            <person name="Mondo S."/>
            <person name="Pangilinan J."/>
            <person name="Riley R."/>
            <person name="Labutti K."/>
            <person name="Andreopoulos B."/>
            <person name="Lipzen A."/>
            <person name="Chen C."/>
            <person name="Yanf M."/>
            <person name="Daum C."/>
            <person name="Ng V."/>
            <person name="Clum A."/>
            <person name="Steindorff A."/>
            <person name="Ohm R."/>
            <person name="Martin F."/>
            <person name="Silar P."/>
            <person name="Natvig D."/>
            <person name="Lalanne C."/>
            <person name="Gautier V."/>
            <person name="Ament-Velasquez S.L."/>
            <person name="Kruys A."/>
            <person name="Hutchinson M.I."/>
            <person name="Powell A.J."/>
            <person name="Barry K."/>
            <person name="Miller A.N."/>
            <person name="Grigoriev I.V."/>
            <person name="Debuchy R."/>
            <person name="Gladieux P."/>
            <person name="Thoren M.H."/>
            <person name="Johannesson H."/>
        </authorList>
    </citation>
    <scope>NUCLEOTIDE SEQUENCE</scope>
    <source>
        <strain evidence="2">CBS 118394</strain>
    </source>
</reference>
<protein>
    <submittedName>
        <fullName evidence="2">Uncharacterized protein</fullName>
    </submittedName>
</protein>
<evidence type="ECO:0000256" key="1">
    <source>
        <dbReference type="SAM" id="MobiDB-lite"/>
    </source>
</evidence>
<keyword evidence="3" id="KW-1185">Reference proteome</keyword>
<dbReference type="Proteomes" id="UP001283341">
    <property type="component" value="Unassembled WGS sequence"/>
</dbReference>
<proteinExistence type="predicted"/>
<feature type="region of interest" description="Disordered" evidence="1">
    <location>
        <begin position="40"/>
        <end position="65"/>
    </location>
</feature>
<evidence type="ECO:0000313" key="2">
    <source>
        <dbReference type="EMBL" id="KAK3315238.1"/>
    </source>
</evidence>
<accession>A0AAE0HYE4</accession>
<reference evidence="2" key="1">
    <citation type="journal article" date="2023" name="Mol. Phylogenet. Evol.">
        <title>Genome-scale phylogeny and comparative genomics of the fungal order Sordariales.</title>
        <authorList>
            <person name="Hensen N."/>
            <person name="Bonometti L."/>
            <person name="Westerberg I."/>
            <person name="Brannstrom I.O."/>
            <person name="Guillou S."/>
            <person name="Cros-Aarteil S."/>
            <person name="Calhoun S."/>
            <person name="Haridas S."/>
            <person name="Kuo A."/>
            <person name="Mondo S."/>
            <person name="Pangilinan J."/>
            <person name="Riley R."/>
            <person name="LaButti K."/>
            <person name="Andreopoulos B."/>
            <person name="Lipzen A."/>
            <person name="Chen C."/>
            <person name="Yan M."/>
            <person name="Daum C."/>
            <person name="Ng V."/>
            <person name="Clum A."/>
            <person name="Steindorff A."/>
            <person name="Ohm R.A."/>
            <person name="Martin F."/>
            <person name="Silar P."/>
            <person name="Natvig D.O."/>
            <person name="Lalanne C."/>
            <person name="Gautier V."/>
            <person name="Ament-Velasquez S.L."/>
            <person name="Kruys A."/>
            <person name="Hutchinson M.I."/>
            <person name="Powell A.J."/>
            <person name="Barry K."/>
            <person name="Miller A.N."/>
            <person name="Grigoriev I.V."/>
            <person name="Debuchy R."/>
            <person name="Gladieux P."/>
            <person name="Hiltunen Thoren M."/>
            <person name="Johannesson H."/>
        </authorList>
    </citation>
    <scope>NUCLEOTIDE SEQUENCE</scope>
    <source>
        <strain evidence="2">CBS 118394</strain>
    </source>
</reference>
<dbReference type="AlphaFoldDB" id="A0AAE0HYE4"/>
<name>A0AAE0HYE4_9PEZI</name>